<comment type="caution">
    <text evidence="2">The sequence shown here is derived from an EMBL/GenBank/DDBJ whole genome shotgun (WGS) entry which is preliminary data.</text>
</comment>
<proteinExistence type="predicted"/>
<organism evidence="2 3">
    <name type="scientific">Candidatus Falkowbacteria bacterium GW2011_GWE1_38_31</name>
    <dbReference type="NCBI Taxonomy" id="1618638"/>
    <lineage>
        <taxon>Bacteria</taxon>
        <taxon>Candidatus Falkowiibacteriota</taxon>
    </lineage>
</organism>
<keyword evidence="1" id="KW-0175">Coiled coil</keyword>
<dbReference type="GO" id="GO:0043565">
    <property type="term" value="F:sequence-specific DNA binding"/>
    <property type="evidence" value="ECO:0007669"/>
    <property type="project" value="InterPro"/>
</dbReference>
<protein>
    <recommendedName>
        <fullName evidence="4">Translin</fullName>
    </recommendedName>
</protein>
<dbReference type="Gene3D" id="1.20.58.2140">
    <property type="match status" value="1"/>
</dbReference>
<dbReference type="EMBL" id="LBUU01000001">
    <property type="protein sequence ID" value="KKQ71201.1"/>
    <property type="molecule type" value="Genomic_DNA"/>
</dbReference>
<reference evidence="2" key="1">
    <citation type="journal article" date="2015" name="Nature">
        <title>rRNA introns, odd ribosomes, and small enigmatic genomes across a large radiation of phyla.</title>
        <authorList>
            <person name="Brown C.T."/>
            <person name="Hug L.A."/>
            <person name="Thomas B.C."/>
            <person name="Sharon I."/>
            <person name="Castelle C.J."/>
            <person name="Singh A."/>
            <person name="Wilkins M.J."/>
            <person name="Williams K.H."/>
            <person name="Banfield J.F."/>
        </authorList>
    </citation>
    <scope>NUCLEOTIDE SEQUENCE [LARGE SCALE GENOMIC DNA]</scope>
</reference>
<evidence type="ECO:0008006" key="4">
    <source>
        <dbReference type="Google" id="ProtNLM"/>
    </source>
</evidence>
<dbReference type="Proteomes" id="UP000034022">
    <property type="component" value="Unassembled WGS sequence"/>
</dbReference>
<evidence type="ECO:0000313" key="2">
    <source>
        <dbReference type="EMBL" id="KKQ71201.1"/>
    </source>
</evidence>
<accession>A0A0G0N260</accession>
<evidence type="ECO:0000313" key="3">
    <source>
        <dbReference type="Proteomes" id="UP000034022"/>
    </source>
</evidence>
<evidence type="ECO:0000256" key="1">
    <source>
        <dbReference type="SAM" id="Coils"/>
    </source>
</evidence>
<dbReference type="Pfam" id="PF01997">
    <property type="entry name" value="Translin"/>
    <property type="match status" value="1"/>
</dbReference>
<dbReference type="SUPFAM" id="SSF74784">
    <property type="entry name" value="Translin"/>
    <property type="match status" value="1"/>
</dbReference>
<dbReference type="InterPro" id="IPR036081">
    <property type="entry name" value="Translin_sf"/>
</dbReference>
<sequence length="189" mass="21898">MINKIFIQKLKKEHEESNNERRQIISLANIVLHDSKRVIFSLHRGDMTKAEESLVEIEKILMKLEKNFGYERVYSEGAYKAAVEEYAEAKTLHMVINGKKIDKFSGIKLDYETYLGGICDLTGELVRRATNEAASGNRDEVTRVKKIINDIMAELIEFNMSGYLRTKYDQARGNLRKIEQMDYDLKIRG</sequence>
<dbReference type="PANTHER" id="PTHR10741">
    <property type="entry name" value="TRANSLIN AND TRANSLIN ASSOCIATED PROTEIN X"/>
    <property type="match status" value="1"/>
</dbReference>
<feature type="coiled-coil region" evidence="1">
    <location>
        <begin position="7"/>
        <end position="67"/>
    </location>
</feature>
<gene>
    <name evidence="2" type="ORF">US91_C0001G0128</name>
</gene>
<dbReference type="CDD" id="cd14820">
    <property type="entry name" value="TRAX"/>
    <property type="match status" value="1"/>
</dbReference>
<dbReference type="InterPro" id="IPR002848">
    <property type="entry name" value="Translin_fam"/>
</dbReference>
<name>A0A0G0N260_9BACT</name>
<dbReference type="AlphaFoldDB" id="A0A0G0N260"/>